<comment type="caution">
    <text evidence="4">The sequence shown here is derived from an EMBL/GenBank/DDBJ whole genome shotgun (WGS) entry which is preliminary data.</text>
</comment>
<gene>
    <name evidence="4" type="ORF">NLI96_g12236</name>
</gene>
<feature type="compositionally biased region" description="Low complexity" evidence="1">
    <location>
        <begin position="293"/>
        <end position="317"/>
    </location>
</feature>
<dbReference type="InterPro" id="IPR052743">
    <property type="entry name" value="Glutaminase_GtaA"/>
</dbReference>
<evidence type="ECO:0000313" key="4">
    <source>
        <dbReference type="EMBL" id="KAJ3474823.1"/>
    </source>
</evidence>
<feature type="compositionally biased region" description="Low complexity" evidence="1">
    <location>
        <begin position="381"/>
        <end position="391"/>
    </location>
</feature>
<feature type="region of interest" description="Disordered" evidence="1">
    <location>
        <begin position="293"/>
        <end position="331"/>
    </location>
</feature>
<keyword evidence="2" id="KW-0472">Membrane</keyword>
<dbReference type="AlphaFoldDB" id="A0AAD5URY4"/>
<dbReference type="Proteomes" id="UP001212997">
    <property type="component" value="Unassembled WGS sequence"/>
</dbReference>
<dbReference type="PANTHER" id="PTHR31987">
    <property type="entry name" value="GLUTAMINASE A-RELATED"/>
    <property type="match status" value="1"/>
</dbReference>
<feature type="compositionally biased region" description="Polar residues" evidence="1">
    <location>
        <begin position="354"/>
        <end position="368"/>
    </location>
</feature>
<name>A0AAD5URY4_9APHY</name>
<sequence>MSVRTNADSETSTGNTNLIIKGVIGIAAMAQISKALNHLTDAQYYLNQSSVFSAQWRSSALSSDKSHILANFGDSGDLWSLMYNLYANKLLGTKVVGDDIYQLLTNYLKNNVTIGILLILSNALTLPHIFLGPNGFPVDSSSIQTTNAVWTLFTAAIVNDTVVRDLLINPVWDRAANSSSSFFPPTYRFDPNSATVSGQSSPAMGGMYSILVLTVPHKEIVVPSLPQINQEAQKKSVVGPAVGGTIGGLGIAILGAFLWRRGARRLNVNSHTPNGIQEARIAEPFPIPYDYNPYQDQQQCSPYRDQQQQQQHGLSSQVTRAEPSQSPLALPQTGVILSSKARAAARYLLQRSLPSNISSGPATTSTAPASGREPPLEASGPSVAPVSPSQVEGLRAEVENLRRVIQEMRAERLEAPPSYRDT</sequence>
<proteinExistence type="predicted"/>
<evidence type="ECO:0000256" key="1">
    <source>
        <dbReference type="SAM" id="MobiDB-lite"/>
    </source>
</evidence>
<keyword evidence="2" id="KW-1133">Transmembrane helix</keyword>
<evidence type="ECO:0000256" key="2">
    <source>
        <dbReference type="SAM" id="Phobius"/>
    </source>
</evidence>
<dbReference type="EMBL" id="JANAWD010000974">
    <property type="protein sequence ID" value="KAJ3474823.1"/>
    <property type="molecule type" value="Genomic_DNA"/>
</dbReference>
<keyword evidence="2" id="KW-0812">Transmembrane</keyword>
<reference evidence="4" key="1">
    <citation type="submission" date="2022-07" db="EMBL/GenBank/DDBJ databases">
        <title>Genome Sequence of Physisporinus lineatus.</title>
        <authorList>
            <person name="Buettner E."/>
        </authorList>
    </citation>
    <scope>NUCLEOTIDE SEQUENCE</scope>
    <source>
        <strain evidence="4">VT162</strain>
    </source>
</reference>
<dbReference type="InterPro" id="IPR032514">
    <property type="entry name" value="GtaA_central"/>
</dbReference>
<feature type="compositionally biased region" description="Polar residues" evidence="1">
    <location>
        <begin position="318"/>
        <end position="327"/>
    </location>
</feature>
<evidence type="ECO:0000313" key="5">
    <source>
        <dbReference type="Proteomes" id="UP001212997"/>
    </source>
</evidence>
<protein>
    <recommendedName>
        <fullName evidence="3">Glutaminase A central domain-containing protein</fullName>
    </recommendedName>
</protein>
<keyword evidence="5" id="KW-1185">Reference proteome</keyword>
<organism evidence="4 5">
    <name type="scientific">Meripilus lineatus</name>
    <dbReference type="NCBI Taxonomy" id="2056292"/>
    <lineage>
        <taxon>Eukaryota</taxon>
        <taxon>Fungi</taxon>
        <taxon>Dikarya</taxon>
        <taxon>Basidiomycota</taxon>
        <taxon>Agaricomycotina</taxon>
        <taxon>Agaricomycetes</taxon>
        <taxon>Polyporales</taxon>
        <taxon>Meripilaceae</taxon>
        <taxon>Meripilus</taxon>
    </lineage>
</organism>
<dbReference type="Pfam" id="PF16335">
    <property type="entry name" value="GtaA_6_Hairpin"/>
    <property type="match status" value="1"/>
</dbReference>
<dbReference type="PANTHER" id="PTHR31987:SF1">
    <property type="entry name" value="GLUTAMINASE A"/>
    <property type="match status" value="1"/>
</dbReference>
<feature type="domain" description="Glutaminase A central" evidence="3">
    <location>
        <begin position="9"/>
        <end position="210"/>
    </location>
</feature>
<accession>A0AAD5URY4</accession>
<feature type="transmembrane region" description="Helical" evidence="2">
    <location>
        <begin position="237"/>
        <end position="259"/>
    </location>
</feature>
<evidence type="ECO:0000259" key="3">
    <source>
        <dbReference type="Pfam" id="PF16335"/>
    </source>
</evidence>
<feature type="region of interest" description="Disordered" evidence="1">
    <location>
        <begin position="354"/>
        <end position="391"/>
    </location>
</feature>